<name>A0A484Q1B8_9ZZZZ</name>
<dbReference type="EMBL" id="CAADIL010000027">
    <property type="protein sequence ID" value="VFR79592.1"/>
    <property type="molecule type" value="Genomic_DNA"/>
</dbReference>
<sequence>MATKLTVDIGAIQLFLGDSGYGSKAPRIALARFGKADVRVYAKQMEPARLAAELFGALLARTAGFRAPHPGLAFDETTGLWWFTSRQRAAPDLSRRFSIGQVPGPAQREAFAAAAAWITSRRQFPAMVAWDEWINNRDRNLQNLLVEGDDFSLIDHEQAFDCHDDERADVNKMAQLVNATLDPIAQMRVKSGAVAGAMTFSPDWTRLVHDILSPLPAKAVKNVGIIRHWTEARYPSTVQRVERRIAGGQSNLAL</sequence>
<dbReference type="Pfam" id="PF20613">
    <property type="entry name" value="HipA_2"/>
    <property type="match status" value="1"/>
</dbReference>
<evidence type="ECO:0000313" key="6">
    <source>
        <dbReference type="EMBL" id="VFR79595.1"/>
    </source>
</evidence>
<dbReference type="AlphaFoldDB" id="A0A484Q1B8"/>
<evidence type="ECO:0000313" key="3">
    <source>
        <dbReference type="EMBL" id="VFR36507.1"/>
    </source>
</evidence>
<accession>A0A484Q1B8</accession>
<evidence type="ECO:0000259" key="1">
    <source>
        <dbReference type="Pfam" id="PF20613"/>
    </source>
</evidence>
<protein>
    <recommendedName>
        <fullName evidence="1">HipA-like kinase domain-containing protein</fullName>
    </recommendedName>
</protein>
<gene>
    <name evidence="4" type="ORF">ANDA3_3097</name>
    <name evidence="2" type="ORF">ANDO1_3065</name>
    <name evidence="3" type="ORF">ANDO2_2927</name>
    <name evidence="5" type="ORF">DAR2_2965</name>
    <name evidence="7" type="ORF">DAR3_2963</name>
    <name evidence="6" type="ORF">ISE2_2859</name>
</gene>
<feature type="domain" description="HipA-like kinase" evidence="1">
    <location>
        <begin position="42"/>
        <end position="170"/>
    </location>
</feature>
<dbReference type="EMBL" id="CAADIB010000016">
    <property type="protein sequence ID" value="VFR36507.1"/>
    <property type="molecule type" value="Genomic_DNA"/>
</dbReference>
<dbReference type="InterPro" id="IPR046748">
    <property type="entry name" value="HipA_2"/>
</dbReference>
<proteinExistence type="predicted"/>
<dbReference type="EMBL" id="CAADIJ010000029">
    <property type="protein sequence ID" value="VFR89700.1"/>
    <property type="molecule type" value="Genomic_DNA"/>
</dbReference>
<organism evidence="2">
    <name type="scientific">plant metagenome</name>
    <dbReference type="NCBI Taxonomy" id="1297885"/>
    <lineage>
        <taxon>unclassified sequences</taxon>
        <taxon>metagenomes</taxon>
        <taxon>organismal metagenomes</taxon>
    </lineage>
</organism>
<evidence type="ECO:0000313" key="7">
    <source>
        <dbReference type="EMBL" id="VFR89700.1"/>
    </source>
</evidence>
<reference evidence="2" key="1">
    <citation type="submission" date="2019-03" db="EMBL/GenBank/DDBJ databases">
        <authorList>
            <person name="Danneels B."/>
        </authorList>
    </citation>
    <scope>NUCLEOTIDE SEQUENCE</scope>
</reference>
<dbReference type="EMBL" id="CAADIC010000029">
    <property type="protein sequence ID" value="VFR43490.1"/>
    <property type="molecule type" value="Genomic_DNA"/>
</dbReference>
<dbReference type="EMBL" id="CAADIN010000006">
    <property type="protein sequence ID" value="VFR79595.1"/>
    <property type="molecule type" value="Genomic_DNA"/>
</dbReference>
<evidence type="ECO:0000313" key="2">
    <source>
        <dbReference type="EMBL" id="VFR31983.1"/>
    </source>
</evidence>
<evidence type="ECO:0000313" key="5">
    <source>
        <dbReference type="EMBL" id="VFR79592.1"/>
    </source>
</evidence>
<dbReference type="EMBL" id="CAADHZ010000024">
    <property type="protein sequence ID" value="VFR31983.1"/>
    <property type="molecule type" value="Genomic_DNA"/>
</dbReference>
<evidence type="ECO:0000313" key="4">
    <source>
        <dbReference type="EMBL" id="VFR43490.1"/>
    </source>
</evidence>